<evidence type="ECO:0000256" key="1">
    <source>
        <dbReference type="ARBA" id="ARBA00006484"/>
    </source>
</evidence>
<keyword evidence="2" id="KW-0560">Oxidoreductase</keyword>
<dbReference type="SMART" id="SM00822">
    <property type="entry name" value="PKS_KR"/>
    <property type="match status" value="1"/>
</dbReference>
<comment type="caution">
    <text evidence="4">The sequence shown here is derived from an EMBL/GenBank/DDBJ whole genome shotgun (WGS) entry which is preliminary data.</text>
</comment>
<comment type="similarity">
    <text evidence="1">Belongs to the short-chain dehydrogenases/reductases (SDR) family.</text>
</comment>
<dbReference type="PANTHER" id="PTHR44196">
    <property type="entry name" value="DEHYDROGENASE/REDUCTASE SDR FAMILY MEMBER 7B"/>
    <property type="match status" value="1"/>
</dbReference>
<sequence length="265" mass="29050">MTRVMHKNDINFTGKIVWITGASSGIGEALAELLAGKKAKLILTARRADVLATLAARLDTAVKTLPADLYEADFKALTTAALNAFGNIDIVIHAAGVGQRSLAAVTPLQVYRQLMEINFFAPVAITGQLLPLCRAHMVVIGSMSGLMGFPGRSGYAASKHALKGYFETLQVEQDVPVTIVSPGRVQTNLSLSAITASGEAHGVMDEAQLKGIPVMECATRILKGVARQKKHVIIARKEQYLYWLHWWWPRLYYKIAKKYSFVRDK</sequence>
<dbReference type="EMBL" id="QTJV01000006">
    <property type="protein sequence ID" value="RFM33972.1"/>
    <property type="molecule type" value="Genomic_DNA"/>
</dbReference>
<gene>
    <name evidence="4" type="ORF">DXN04_18665</name>
</gene>
<organism evidence="4 5">
    <name type="scientific">Chitinophaga silvisoli</name>
    <dbReference type="NCBI Taxonomy" id="2291814"/>
    <lineage>
        <taxon>Bacteria</taxon>
        <taxon>Pseudomonadati</taxon>
        <taxon>Bacteroidota</taxon>
        <taxon>Chitinophagia</taxon>
        <taxon>Chitinophagales</taxon>
        <taxon>Chitinophagaceae</taxon>
        <taxon>Chitinophaga</taxon>
    </lineage>
</organism>
<dbReference type="PRINTS" id="PR00081">
    <property type="entry name" value="GDHRDH"/>
</dbReference>
<dbReference type="Pfam" id="PF00106">
    <property type="entry name" value="adh_short"/>
    <property type="match status" value="1"/>
</dbReference>
<name>A0A3E1P1E2_9BACT</name>
<dbReference type="PROSITE" id="PS00061">
    <property type="entry name" value="ADH_SHORT"/>
    <property type="match status" value="1"/>
</dbReference>
<dbReference type="SUPFAM" id="SSF51735">
    <property type="entry name" value="NAD(P)-binding Rossmann-fold domains"/>
    <property type="match status" value="1"/>
</dbReference>
<dbReference type="GO" id="GO:0016491">
    <property type="term" value="F:oxidoreductase activity"/>
    <property type="evidence" value="ECO:0007669"/>
    <property type="project" value="UniProtKB-KW"/>
</dbReference>
<proteinExistence type="inferred from homology"/>
<dbReference type="Proteomes" id="UP000261174">
    <property type="component" value="Unassembled WGS sequence"/>
</dbReference>
<dbReference type="Gene3D" id="3.40.50.720">
    <property type="entry name" value="NAD(P)-binding Rossmann-like Domain"/>
    <property type="match status" value="1"/>
</dbReference>
<evidence type="ECO:0000313" key="4">
    <source>
        <dbReference type="EMBL" id="RFM33972.1"/>
    </source>
</evidence>
<dbReference type="InterPro" id="IPR057326">
    <property type="entry name" value="KR_dom"/>
</dbReference>
<protein>
    <submittedName>
        <fullName evidence="4">SDR family NAD(P)-dependent oxidoreductase</fullName>
    </submittedName>
</protein>
<keyword evidence="5" id="KW-1185">Reference proteome</keyword>
<evidence type="ECO:0000256" key="2">
    <source>
        <dbReference type="ARBA" id="ARBA00023002"/>
    </source>
</evidence>
<feature type="domain" description="Ketoreductase" evidence="3">
    <location>
        <begin position="15"/>
        <end position="188"/>
    </location>
</feature>
<evidence type="ECO:0000259" key="3">
    <source>
        <dbReference type="SMART" id="SM00822"/>
    </source>
</evidence>
<dbReference type="InterPro" id="IPR020904">
    <property type="entry name" value="Sc_DH/Rdtase_CS"/>
</dbReference>
<dbReference type="PANTHER" id="PTHR44196:SF1">
    <property type="entry name" value="DEHYDROGENASE_REDUCTASE SDR FAMILY MEMBER 7B"/>
    <property type="match status" value="1"/>
</dbReference>
<evidence type="ECO:0000313" key="5">
    <source>
        <dbReference type="Proteomes" id="UP000261174"/>
    </source>
</evidence>
<dbReference type="InterPro" id="IPR036291">
    <property type="entry name" value="NAD(P)-bd_dom_sf"/>
</dbReference>
<accession>A0A3E1P1E2</accession>
<dbReference type="GO" id="GO:0016020">
    <property type="term" value="C:membrane"/>
    <property type="evidence" value="ECO:0007669"/>
    <property type="project" value="TreeGrafter"/>
</dbReference>
<dbReference type="InterPro" id="IPR002347">
    <property type="entry name" value="SDR_fam"/>
</dbReference>
<dbReference type="AlphaFoldDB" id="A0A3E1P1E2"/>
<reference evidence="4 5" key="1">
    <citation type="submission" date="2018-08" db="EMBL/GenBank/DDBJ databases">
        <title>Chitinophaga sp. K20C18050901, a novel bacterium isolated from forest soil.</title>
        <authorList>
            <person name="Wang C."/>
        </authorList>
    </citation>
    <scope>NUCLEOTIDE SEQUENCE [LARGE SCALE GENOMIC DNA]</scope>
    <source>
        <strain evidence="4 5">K20C18050901</strain>
    </source>
</reference>